<dbReference type="PANTHER" id="PTHR43405">
    <property type="entry name" value="GLYCOSYL HYDROLASE DIGH"/>
    <property type="match status" value="1"/>
</dbReference>
<name>E0IAT0_9BACL</name>
<dbReference type="InterPro" id="IPR052177">
    <property type="entry name" value="Divisome_Glycosyl_Hydrolase"/>
</dbReference>
<evidence type="ECO:0000313" key="4">
    <source>
        <dbReference type="EMBL" id="EFM10484.1"/>
    </source>
</evidence>
<dbReference type="Pfam" id="PF07833">
    <property type="entry name" value="Cu_amine_oxidN1"/>
    <property type="match status" value="1"/>
</dbReference>
<dbReference type="eggNOG" id="COG1649">
    <property type="taxonomic scope" value="Bacteria"/>
</dbReference>
<dbReference type="Pfam" id="PF02638">
    <property type="entry name" value="GHL10"/>
    <property type="match status" value="1"/>
</dbReference>
<dbReference type="Gene3D" id="3.20.20.80">
    <property type="entry name" value="Glycosidases"/>
    <property type="match status" value="1"/>
</dbReference>
<evidence type="ECO:0000259" key="3">
    <source>
        <dbReference type="Pfam" id="PF07833"/>
    </source>
</evidence>
<protein>
    <recommendedName>
        <fullName evidence="6">Copper amine oxidase domain protein</fullName>
    </recommendedName>
</protein>
<feature type="domain" description="Glycosyl hydrolase-like 10" evidence="2">
    <location>
        <begin position="180"/>
        <end position="490"/>
    </location>
</feature>
<dbReference type="SUPFAM" id="SSF51445">
    <property type="entry name" value="(Trans)glycosidases"/>
    <property type="match status" value="1"/>
</dbReference>
<organism evidence="4 5">
    <name type="scientific">Paenibacillus curdlanolyticus YK9</name>
    <dbReference type="NCBI Taxonomy" id="717606"/>
    <lineage>
        <taxon>Bacteria</taxon>
        <taxon>Bacillati</taxon>
        <taxon>Bacillota</taxon>
        <taxon>Bacilli</taxon>
        <taxon>Bacillales</taxon>
        <taxon>Paenibacillaceae</taxon>
        <taxon>Paenibacillus</taxon>
    </lineage>
</organism>
<dbReference type="SUPFAM" id="SSF55383">
    <property type="entry name" value="Copper amine oxidase, domain N"/>
    <property type="match status" value="1"/>
</dbReference>
<dbReference type="STRING" id="717606.PaecuDRAFT_2920"/>
<dbReference type="InterPro" id="IPR003790">
    <property type="entry name" value="GHL10"/>
</dbReference>
<proteinExistence type="predicted"/>
<dbReference type="PANTHER" id="PTHR43405:SF1">
    <property type="entry name" value="GLYCOSYL HYDROLASE DIGH"/>
    <property type="match status" value="1"/>
</dbReference>
<feature type="domain" description="Copper amine oxidase-like N-terminal" evidence="3">
    <location>
        <begin position="54"/>
        <end position="161"/>
    </location>
</feature>
<evidence type="ECO:0000313" key="5">
    <source>
        <dbReference type="Proteomes" id="UP000005387"/>
    </source>
</evidence>
<dbReference type="Gene3D" id="3.30.457.10">
    <property type="entry name" value="Copper amine oxidase-like, N-terminal domain"/>
    <property type="match status" value="1"/>
</dbReference>
<keyword evidence="1" id="KW-0732">Signal</keyword>
<evidence type="ECO:0000256" key="1">
    <source>
        <dbReference type="ARBA" id="ARBA00022729"/>
    </source>
</evidence>
<dbReference type="EMBL" id="AEDD01000007">
    <property type="protein sequence ID" value="EFM10484.1"/>
    <property type="molecule type" value="Genomic_DNA"/>
</dbReference>
<accession>E0IAT0</accession>
<reference evidence="4 5" key="1">
    <citation type="submission" date="2010-07" db="EMBL/GenBank/DDBJ databases">
        <title>The draft genome of Paenibacillus curdlanolyticus YK9.</title>
        <authorList>
            <consortium name="US DOE Joint Genome Institute (JGI-PGF)"/>
            <person name="Lucas S."/>
            <person name="Copeland A."/>
            <person name="Lapidus A."/>
            <person name="Cheng J.-F."/>
            <person name="Bruce D."/>
            <person name="Goodwin L."/>
            <person name="Pitluck S."/>
            <person name="Land M.L."/>
            <person name="Hauser L."/>
            <person name="Chang Y.-J."/>
            <person name="Jeffries C."/>
            <person name="Anderson I.J."/>
            <person name="Johnson E."/>
            <person name="Loganathan U."/>
            <person name="Mulhopadhyay B."/>
            <person name="Kyrpides N."/>
            <person name="Woyke T.J."/>
        </authorList>
    </citation>
    <scope>NUCLEOTIDE SEQUENCE [LARGE SCALE GENOMIC DNA]</scope>
    <source>
        <strain evidence="4 5">YK9</strain>
    </source>
</reference>
<dbReference type="InterPro" id="IPR036582">
    <property type="entry name" value="Mao_N_sf"/>
</dbReference>
<evidence type="ECO:0000259" key="2">
    <source>
        <dbReference type="Pfam" id="PF02638"/>
    </source>
</evidence>
<evidence type="ECO:0008006" key="6">
    <source>
        <dbReference type="Google" id="ProtNLM"/>
    </source>
</evidence>
<dbReference type="InterPro" id="IPR012854">
    <property type="entry name" value="Cu_amine_oxidase-like_N"/>
</dbReference>
<dbReference type="Proteomes" id="UP000005387">
    <property type="component" value="Unassembled WGS sequence"/>
</dbReference>
<dbReference type="InterPro" id="IPR017853">
    <property type="entry name" value="GH"/>
</dbReference>
<keyword evidence="5" id="KW-1185">Reference proteome</keyword>
<gene>
    <name evidence="4" type="ORF">PaecuDRAFT_2920</name>
</gene>
<dbReference type="AlphaFoldDB" id="E0IAT0"/>
<sequence>MNQASGLVGKASRRIAMAMALILVMIMLGEGLGGQAAHAQAKQLQTQSSISIYLDGRQLVTDSPPYIIPQVNVTMVPIRVISEGLGASIEWAQQTKTATIRQDYTTIVMTANQTFAQVNEARVDLGASVQVKQGRVMVPLRFVSEQLGLTVGYNQATRTITLVSPTAPVDPSTGQQDGMLHGAWISTVFNLDWPSTGAYGNADKQKQEYGKLLDQLQGMGINTVFVQVRPSADALYPSQLVPWSKVLTGVQGKDPGYDPLAYLVDETHRRGMAFHAWFNPFRASTDASTASLAASHVAKQHPEWIVNSGGKLYINPGIPAARQHIIDAIMEVVDQYEVDGVHLDDYFYPSSGTFDDSAAFQAYNSKGIATLADWRRDNINEFVRQLGETLHASKKGIAYGISPFGVWRNQSVDPTGSDTKASVTAYDSMYADVRTWIKQGWIDYVVPQIYWSLSFQAARYDKLVDWWSQEVSGTQVKLYIGHSPYKLGTAEAGWQSAQEIINQLSYNKQHPEVSGDIFFSAKDLLRNPLGLIPALQAYYGIE</sequence>